<evidence type="ECO:0000256" key="1">
    <source>
        <dbReference type="ARBA" id="ARBA00006082"/>
    </source>
</evidence>
<dbReference type="InterPro" id="IPR020568">
    <property type="entry name" value="Ribosomal_Su5_D2-typ_SF"/>
</dbReference>
<dbReference type="InterPro" id="IPR038973">
    <property type="entry name" value="MutL/Mlh/Pms-like"/>
</dbReference>
<dbReference type="Gene3D" id="3.30.230.10">
    <property type="match status" value="1"/>
</dbReference>
<dbReference type="GO" id="GO:0005524">
    <property type="term" value="F:ATP binding"/>
    <property type="evidence" value="ECO:0007669"/>
    <property type="project" value="InterPro"/>
</dbReference>
<dbReference type="PANTHER" id="PTHR10073:SF12">
    <property type="entry name" value="DNA MISMATCH REPAIR PROTEIN MLH1"/>
    <property type="match status" value="1"/>
</dbReference>
<evidence type="ECO:0000256" key="3">
    <source>
        <dbReference type="ARBA" id="ARBA00023204"/>
    </source>
</evidence>
<dbReference type="GO" id="GO:0016887">
    <property type="term" value="F:ATP hydrolysis activity"/>
    <property type="evidence" value="ECO:0007669"/>
    <property type="project" value="InterPro"/>
</dbReference>
<organism evidence="8 9">
    <name type="scientific">Peptoclostridium litorale DSM 5388</name>
    <dbReference type="NCBI Taxonomy" id="1121324"/>
    <lineage>
        <taxon>Bacteria</taxon>
        <taxon>Bacillati</taxon>
        <taxon>Bacillota</taxon>
        <taxon>Clostridia</taxon>
        <taxon>Peptostreptococcales</taxon>
        <taxon>Peptoclostridiaceae</taxon>
        <taxon>Peptoclostridium</taxon>
    </lineage>
</organism>
<dbReference type="EMBL" id="JJMM01000011">
    <property type="protein sequence ID" value="KDR95249.1"/>
    <property type="molecule type" value="Genomic_DNA"/>
</dbReference>
<name>A0A069RDV1_PEPLI</name>
<evidence type="ECO:0000259" key="6">
    <source>
        <dbReference type="SMART" id="SM00853"/>
    </source>
</evidence>
<dbReference type="GO" id="GO:0032300">
    <property type="term" value="C:mismatch repair complex"/>
    <property type="evidence" value="ECO:0007669"/>
    <property type="project" value="InterPro"/>
</dbReference>
<dbReference type="SMART" id="SM00853">
    <property type="entry name" value="MutL_C"/>
    <property type="match status" value="1"/>
</dbReference>
<dbReference type="GO" id="GO:0030983">
    <property type="term" value="F:mismatched DNA binding"/>
    <property type="evidence" value="ECO:0007669"/>
    <property type="project" value="InterPro"/>
</dbReference>
<feature type="domain" description="MutL C-terminal dimerisation" evidence="6">
    <location>
        <begin position="568"/>
        <end position="708"/>
    </location>
</feature>
<dbReference type="PANTHER" id="PTHR10073">
    <property type="entry name" value="DNA MISMATCH REPAIR PROTEIN MLH, PMS, MUTL"/>
    <property type="match status" value="1"/>
</dbReference>
<dbReference type="eggNOG" id="COG0323">
    <property type="taxonomic scope" value="Bacteria"/>
</dbReference>
<evidence type="ECO:0000259" key="7">
    <source>
        <dbReference type="SMART" id="SM01340"/>
    </source>
</evidence>
<dbReference type="InterPro" id="IPR013507">
    <property type="entry name" value="DNA_mismatch_S5_2-like"/>
</dbReference>
<keyword evidence="3 4" id="KW-0234">DNA repair</keyword>
<dbReference type="PROSITE" id="PS00058">
    <property type="entry name" value="DNA_MISMATCH_REPAIR_1"/>
    <property type="match status" value="1"/>
</dbReference>
<dbReference type="CDD" id="cd16926">
    <property type="entry name" value="HATPase_MutL-MLH-PMS-like"/>
    <property type="match status" value="1"/>
</dbReference>
<keyword evidence="2 4" id="KW-0227">DNA damage</keyword>
<proteinExistence type="inferred from homology"/>
<gene>
    <name evidence="4 8" type="primary">mutL</name>
    <name evidence="8" type="ORF">CLIT_11c02780</name>
</gene>
<dbReference type="Proteomes" id="UP000027946">
    <property type="component" value="Unassembled WGS sequence"/>
</dbReference>
<dbReference type="Pfam" id="PF08676">
    <property type="entry name" value="MutL_C"/>
    <property type="match status" value="1"/>
</dbReference>
<feature type="domain" description="DNA mismatch repair protein S5" evidence="7">
    <location>
        <begin position="215"/>
        <end position="333"/>
    </location>
</feature>
<dbReference type="AlphaFoldDB" id="A0A069RDV1"/>
<dbReference type="GO" id="GO:0006298">
    <property type="term" value="P:mismatch repair"/>
    <property type="evidence" value="ECO:0007669"/>
    <property type="project" value="UniProtKB-UniRule"/>
</dbReference>
<dbReference type="SUPFAM" id="SSF54211">
    <property type="entry name" value="Ribosomal protein S5 domain 2-like"/>
    <property type="match status" value="1"/>
</dbReference>
<dbReference type="InterPro" id="IPR020667">
    <property type="entry name" value="DNA_mismatch_repair_MutL"/>
</dbReference>
<dbReference type="STRING" id="1121324.CLIT_11c02780"/>
<evidence type="ECO:0000313" key="8">
    <source>
        <dbReference type="EMBL" id="KDR95249.1"/>
    </source>
</evidence>
<comment type="function">
    <text evidence="4">This protein is involved in the repair of mismatches in DNA. It is required for dam-dependent methyl-directed DNA mismatch repair. May act as a 'molecular matchmaker', a protein that promotes the formation of a stable complex between two or more DNA-binding proteins in an ATP-dependent manner without itself being part of a final effector complex.</text>
</comment>
<dbReference type="InterPro" id="IPR014790">
    <property type="entry name" value="MutL_C"/>
</dbReference>
<reference evidence="8 9" key="1">
    <citation type="submission" date="2014-03" db="EMBL/GenBank/DDBJ databases">
        <title>Genome sequence of Clostridium litorale W6, DSM 5388.</title>
        <authorList>
            <person name="Poehlein A."/>
            <person name="Jagirdar A."/>
            <person name="Khonsari B."/>
            <person name="Chibani C.M."/>
            <person name="Gutierrez Gutierrez D.A."/>
            <person name="Davydova E."/>
            <person name="Alghaithi H.S."/>
            <person name="Nair K.P."/>
            <person name="Dhamotharan K."/>
            <person name="Chandran L."/>
            <person name="G W."/>
            <person name="Daniel R."/>
        </authorList>
    </citation>
    <scope>NUCLEOTIDE SEQUENCE [LARGE SCALE GENOMIC DNA]</scope>
    <source>
        <strain evidence="8 9">W6</strain>
    </source>
</reference>
<dbReference type="InterPro" id="IPR014762">
    <property type="entry name" value="DNA_mismatch_repair_CS"/>
</dbReference>
<dbReference type="FunFam" id="3.30.565.10:FF:000003">
    <property type="entry name" value="DNA mismatch repair endonuclease MutL"/>
    <property type="match status" value="1"/>
</dbReference>
<dbReference type="InterPro" id="IPR036890">
    <property type="entry name" value="HATPase_C_sf"/>
</dbReference>
<evidence type="ECO:0000256" key="2">
    <source>
        <dbReference type="ARBA" id="ARBA00022763"/>
    </source>
</evidence>
<dbReference type="SMART" id="SM01340">
    <property type="entry name" value="DNA_mis_repair"/>
    <property type="match status" value="1"/>
</dbReference>
<dbReference type="InterPro" id="IPR037198">
    <property type="entry name" value="MutL_C_sf"/>
</dbReference>
<dbReference type="InterPro" id="IPR042120">
    <property type="entry name" value="MutL_C_dimsub"/>
</dbReference>
<evidence type="ECO:0000256" key="5">
    <source>
        <dbReference type="SAM" id="MobiDB-lite"/>
    </source>
</evidence>
<protein>
    <recommendedName>
        <fullName evidence="4">DNA mismatch repair protein MutL</fullName>
    </recommendedName>
</protein>
<feature type="region of interest" description="Disordered" evidence="5">
    <location>
        <begin position="503"/>
        <end position="557"/>
    </location>
</feature>
<accession>A0A069RDV1</accession>
<dbReference type="SUPFAM" id="SSF118116">
    <property type="entry name" value="DNA mismatch repair protein MutL"/>
    <property type="match status" value="1"/>
</dbReference>
<dbReference type="Gene3D" id="3.30.565.10">
    <property type="entry name" value="Histidine kinase-like ATPase, C-terminal domain"/>
    <property type="match status" value="1"/>
</dbReference>
<dbReference type="Pfam" id="PF13589">
    <property type="entry name" value="HATPase_c_3"/>
    <property type="match status" value="1"/>
</dbReference>
<evidence type="ECO:0000256" key="4">
    <source>
        <dbReference type="HAMAP-Rule" id="MF_00149"/>
    </source>
</evidence>
<dbReference type="GO" id="GO:0140664">
    <property type="term" value="F:ATP-dependent DNA damage sensor activity"/>
    <property type="evidence" value="ECO:0007669"/>
    <property type="project" value="InterPro"/>
</dbReference>
<dbReference type="InterPro" id="IPR014721">
    <property type="entry name" value="Ribsml_uS5_D2-typ_fold_subgr"/>
</dbReference>
<dbReference type="Gene3D" id="3.30.1540.20">
    <property type="entry name" value="MutL, C-terminal domain, dimerisation subdomain"/>
    <property type="match status" value="1"/>
</dbReference>
<dbReference type="InterPro" id="IPR042121">
    <property type="entry name" value="MutL_C_regsub"/>
</dbReference>
<dbReference type="NCBIfam" id="TIGR00585">
    <property type="entry name" value="mutl"/>
    <property type="match status" value="1"/>
</dbReference>
<dbReference type="SUPFAM" id="SSF55874">
    <property type="entry name" value="ATPase domain of HSP90 chaperone/DNA topoisomerase II/histidine kinase"/>
    <property type="match status" value="1"/>
</dbReference>
<dbReference type="Pfam" id="PF01119">
    <property type="entry name" value="DNA_mis_repair"/>
    <property type="match status" value="1"/>
</dbReference>
<dbReference type="InterPro" id="IPR002099">
    <property type="entry name" value="MutL/Mlh/PMS"/>
</dbReference>
<sequence length="752" mass="84327">MGMINLKNKINVLDDFTINKIAAGEVVERPVSVIKELIENSIDAGATRIIVEIQEGGKKLIRITDNGCGIDSSEAEKAFLRHATSKIKSIEDLYKTFSLGFRGEALSSILSVSKVQIVTKTACEKAGTKLSYEAGKLISREAVGTVNGTTIIVSDLFFNVPARKKFLKSDRSETIQISDIINKFSVGYPDIKFEYINNKKEMFSSIGDGDVTNCIRAVHGKDISQNLIQVDMEIRDMRIWGYISNTSVYRNNKSLQYVYINGRTVRNYALSNSINEAYKSIIPLNKHSICFLNINIDPKDVDVNIHPAKLEVKFKDEHMLYKEFKSALEGILLKSNIIPKYRHYSLSMNDMLNNGLTANSPEKKIIDDIFTEDIKISISNQPIAASTENTNSSKNTIGYNMDRISGSIKECENQLSILSKEAATSVPPDSIKEKVSAEKVQAHFEKPVDILPPKEYTEKKTDSKHKSAAIKESETAFGVPAKSICNSGTKNLDIGDNIKSNAHNHQNCEKTDGISTSISSTSRNDSEASKLNNINFKGSMPADNSADKENNRYNSGNNKNNNIGAFQIVGTLFNTYIIAQFEKSMFMIDQHAAHERIMFEKYINAFENQSISSQILMDPVVINLSLTDMGVVESNMEFFEKFGFGIEQYGMNSIIIRSVPNMFGHPESEKFIYEIIDELDSKDRSYEFKLEKLASKACKSAVKARDVLYDMEIKRLLNDLSLCSNSFTCPHGRPVIVELTEREIEKMFKRII</sequence>
<dbReference type="HAMAP" id="MF_00149">
    <property type="entry name" value="DNA_mis_repair"/>
    <property type="match status" value="1"/>
</dbReference>
<evidence type="ECO:0000313" key="9">
    <source>
        <dbReference type="Proteomes" id="UP000027946"/>
    </source>
</evidence>
<dbReference type="Gene3D" id="3.30.1370.100">
    <property type="entry name" value="MutL, C-terminal domain, regulatory subdomain"/>
    <property type="match status" value="1"/>
</dbReference>
<keyword evidence="9" id="KW-1185">Reference proteome</keyword>
<comment type="similarity">
    <text evidence="1 4">Belongs to the DNA mismatch repair MutL/HexB family.</text>
</comment>
<dbReference type="CDD" id="cd00782">
    <property type="entry name" value="MutL_Trans"/>
    <property type="match status" value="1"/>
</dbReference>
<comment type="caution">
    <text evidence="8">The sequence shown here is derived from an EMBL/GenBank/DDBJ whole genome shotgun (WGS) entry which is preliminary data.</text>
</comment>